<dbReference type="AlphaFoldDB" id="A0A4P6JWC1"/>
<protein>
    <submittedName>
        <fullName evidence="1">Uncharacterized protein</fullName>
    </submittedName>
</protein>
<evidence type="ECO:0000313" key="2">
    <source>
        <dbReference type="Proteomes" id="UP000290365"/>
    </source>
</evidence>
<dbReference type="OrthoDB" id="6920231at2"/>
<dbReference type="NCBIfam" id="TIGR01965">
    <property type="entry name" value="VCBS_repeat"/>
    <property type="match status" value="1"/>
</dbReference>
<dbReference type="InterPro" id="IPR010221">
    <property type="entry name" value="VCBS_dom"/>
</dbReference>
<accession>A0A4P6JWC1</accession>
<dbReference type="EMBL" id="CP035758">
    <property type="protein sequence ID" value="QBD79670.1"/>
    <property type="molecule type" value="Genomic_DNA"/>
</dbReference>
<evidence type="ECO:0000313" key="1">
    <source>
        <dbReference type="EMBL" id="QBD79670.1"/>
    </source>
</evidence>
<sequence>MSRLNGTYENPATGETLIITDADDHHGTFSGTLSGKADDQEFTLKVNGTYHFFANTGNYTTLSFNVWQHSTPPPKCPHCANCAKPG</sequence>
<reference evidence="1 2" key="1">
    <citation type="submission" date="2019-01" db="EMBL/GenBank/DDBJ databases">
        <title>Ktedonosporobacter rubrisoli SCAWS-G2.</title>
        <authorList>
            <person name="Huang Y."/>
            <person name="Yan B."/>
        </authorList>
    </citation>
    <scope>NUCLEOTIDE SEQUENCE [LARGE SCALE GENOMIC DNA]</scope>
    <source>
        <strain evidence="1 2">SCAWS-G2</strain>
    </source>
</reference>
<gene>
    <name evidence="1" type="ORF">EPA93_28305</name>
</gene>
<keyword evidence="2" id="KW-1185">Reference proteome</keyword>
<dbReference type="Proteomes" id="UP000290365">
    <property type="component" value="Chromosome"/>
</dbReference>
<dbReference type="KEGG" id="kbs:EPA93_28305"/>
<dbReference type="RefSeq" id="WP_129890736.1">
    <property type="nucleotide sequence ID" value="NZ_CP035758.1"/>
</dbReference>
<proteinExistence type="predicted"/>
<dbReference type="InterPro" id="IPR036896">
    <property type="entry name" value="Avidin-like_sf"/>
</dbReference>
<name>A0A4P6JWC1_KTERU</name>
<organism evidence="1 2">
    <name type="scientific">Ktedonosporobacter rubrisoli</name>
    <dbReference type="NCBI Taxonomy" id="2509675"/>
    <lineage>
        <taxon>Bacteria</taxon>
        <taxon>Bacillati</taxon>
        <taxon>Chloroflexota</taxon>
        <taxon>Ktedonobacteria</taxon>
        <taxon>Ktedonobacterales</taxon>
        <taxon>Ktedonosporobacteraceae</taxon>
        <taxon>Ktedonosporobacter</taxon>
    </lineage>
</organism>
<dbReference type="Gene3D" id="2.40.128.30">
    <property type="entry name" value="Avidin-like"/>
    <property type="match status" value="1"/>
</dbReference>